<protein>
    <submittedName>
        <fullName evidence="2">Uncharacterized protein</fullName>
    </submittedName>
</protein>
<dbReference type="EnsemblMetazoa" id="GBRI012455-RA">
    <property type="protein sequence ID" value="GBRI012455-PA"/>
    <property type="gene ID" value="GBRI012455"/>
</dbReference>
<feature type="compositionally biased region" description="Polar residues" evidence="1">
    <location>
        <begin position="181"/>
        <end position="191"/>
    </location>
</feature>
<feature type="region of interest" description="Disordered" evidence="1">
    <location>
        <begin position="145"/>
        <end position="223"/>
    </location>
</feature>
<dbReference type="VEuPathDB" id="VectorBase:GBRI012455"/>
<accession>A0A1A9WAQ8</accession>
<reference evidence="3" key="1">
    <citation type="submission" date="2014-03" db="EMBL/GenBank/DDBJ databases">
        <authorList>
            <person name="Aksoy S."/>
            <person name="Warren W."/>
            <person name="Wilson R.K."/>
        </authorList>
    </citation>
    <scope>NUCLEOTIDE SEQUENCE [LARGE SCALE GENOMIC DNA]</scope>
    <source>
        <strain evidence="3">IAEA</strain>
    </source>
</reference>
<feature type="compositionally biased region" description="Low complexity" evidence="1">
    <location>
        <begin position="96"/>
        <end position="111"/>
    </location>
</feature>
<feature type="compositionally biased region" description="Polar residues" evidence="1">
    <location>
        <begin position="158"/>
        <end position="173"/>
    </location>
</feature>
<dbReference type="AlphaFoldDB" id="A0A1A9WAQ8"/>
<dbReference type="Proteomes" id="UP000091820">
    <property type="component" value="Unassembled WGS sequence"/>
</dbReference>
<organism evidence="2 3">
    <name type="scientific">Glossina brevipalpis</name>
    <dbReference type="NCBI Taxonomy" id="37001"/>
    <lineage>
        <taxon>Eukaryota</taxon>
        <taxon>Metazoa</taxon>
        <taxon>Ecdysozoa</taxon>
        <taxon>Arthropoda</taxon>
        <taxon>Hexapoda</taxon>
        <taxon>Insecta</taxon>
        <taxon>Pterygota</taxon>
        <taxon>Neoptera</taxon>
        <taxon>Endopterygota</taxon>
        <taxon>Diptera</taxon>
        <taxon>Brachycera</taxon>
        <taxon>Muscomorpha</taxon>
        <taxon>Hippoboscoidea</taxon>
        <taxon>Glossinidae</taxon>
        <taxon>Glossina</taxon>
    </lineage>
</organism>
<feature type="compositionally biased region" description="Polar residues" evidence="1">
    <location>
        <begin position="74"/>
        <end position="90"/>
    </location>
</feature>
<evidence type="ECO:0000256" key="1">
    <source>
        <dbReference type="SAM" id="MobiDB-lite"/>
    </source>
</evidence>
<proteinExistence type="predicted"/>
<evidence type="ECO:0000313" key="2">
    <source>
        <dbReference type="EnsemblMetazoa" id="GBRI012455-PA"/>
    </source>
</evidence>
<reference evidence="2" key="2">
    <citation type="submission" date="2020-05" db="UniProtKB">
        <authorList>
            <consortium name="EnsemblMetazoa"/>
        </authorList>
    </citation>
    <scope>IDENTIFICATION</scope>
    <source>
        <strain evidence="2">IAEA</strain>
    </source>
</reference>
<feature type="compositionally biased region" description="Basic and acidic residues" evidence="1">
    <location>
        <begin position="213"/>
        <end position="223"/>
    </location>
</feature>
<keyword evidence="3" id="KW-1185">Reference proteome</keyword>
<feature type="region of interest" description="Disordered" evidence="1">
    <location>
        <begin position="72"/>
        <end position="111"/>
    </location>
</feature>
<sequence length="223" mass="24684">MYNPKMASAPAAVTTQGPKYCYAVYTPVSSRGVQYHEAPSSTHVPYTFAPPAQQPIQPTNYAAAASAYQVPHYPSTQHPSVPSRYSQSLHQLRAVPSQTQPQQQTSPPPSLAAYADQLNAAYYAYQQQQQIYNQQQQQLLRQLYRNHPDPASGPAPNQPINSNPYYSPEQYSNYVPPHHYPTQSTYRNSANGIGDAPTTVAPRNGLLGTDYSASDKKKVEEKL</sequence>
<name>A0A1A9WAQ8_9MUSC</name>
<evidence type="ECO:0000313" key="3">
    <source>
        <dbReference type="Proteomes" id="UP000091820"/>
    </source>
</evidence>